<protein>
    <submittedName>
        <fullName evidence="2">Uncharacterized protein</fullName>
    </submittedName>
</protein>
<feature type="chain" id="PRO_5035853145" evidence="1">
    <location>
        <begin position="18"/>
        <end position="2071"/>
    </location>
</feature>
<evidence type="ECO:0000313" key="2">
    <source>
        <dbReference type="EMBL" id="CAB3396984.1"/>
    </source>
</evidence>
<proteinExistence type="predicted"/>
<dbReference type="Proteomes" id="UP000494206">
    <property type="component" value="Unassembled WGS sequence"/>
</dbReference>
<gene>
    <name evidence="2" type="ORF">CBOVIS_LOCUS464</name>
</gene>
<reference evidence="2 3" key="1">
    <citation type="submission" date="2020-04" db="EMBL/GenBank/DDBJ databases">
        <authorList>
            <person name="Laetsch R D."/>
            <person name="Stevens L."/>
            <person name="Kumar S."/>
            <person name="Blaxter L. M."/>
        </authorList>
    </citation>
    <scope>NUCLEOTIDE SEQUENCE [LARGE SCALE GENOMIC DNA]</scope>
</reference>
<accession>A0A8S1E8N1</accession>
<evidence type="ECO:0000313" key="3">
    <source>
        <dbReference type="Proteomes" id="UP000494206"/>
    </source>
</evidence>
<evidence type="ECO:0000256" key="1">
    <source>
        <dbReference type="SAM" id="SignalP"/>
    </source>
</evidence>
<organism evidence="2 3">
    <name type="scientific">Caenorhabditis bovis</name>
    <dbReference type="NCBI Taxonomy" id="2654633"/>
    <lineage>
        <taxon>Eukaryota</taxon>
        <taxon>Metazoa</taxon>
        <taxon>Ecdysozoa</taxon>
        <taxon>Nematoda</taxon>
        <taxon>Chromadorea</taxon>
        <taxon>Rhabditida</taxon>
        <taxon>Rhabditina</taxon>
        <taxon>Rhabditomorpha</taxon>
        <taxon>Rhabditoidea</taxon>
        <taxon>Rhabditidae</taxon>
        <taxon>Peloderinae</taxon>
        <taxon>Caenorhabditis</taxon>
    </lineage>
</organism>
<comment type="caution">
    <text evidence="2">The sequence shown here is derived from an EMBL/GenBank/DDBJ whole genome shotgun (WGS) entry which is preliminary data.</text>
</comment>
<name>A0A8S1E8N1_9PELO</name>
<keyword evidence="3" id="KW-1185">Reference proteome</keyword>
<dbReference type="Pfam" id="PF01684">
    <property type="entry name" value="ET"/>
    <property type="match status" value="20"/>
</dbReference>
<dbReference type="InterPro" id="IPR002603">
    <property type="entry name" value="ET_repeat"/>
</dbReference>
<dbReference type="EMBL" id="CADEPM010000001">
    <property type="protein sequence ID" value="CAB3396984.1"/>
    <property type="molecule type" value="Genomic_DNA"/>
</dbReference>
<dbReference type="OrthoDB" id="5803891at2759"/>
<sequence length="2071" mass="219033">MRLGIFLLAVLAGCCAADSFNCLVGNLLVQNGIIISKSVETKSCSGLCSKQTLTNQDGSLVMFACKKENKLTSFLNQNEKPCSSSELETKCFCRGDECNRVDLPENLPAPSNFVANNILCYVGFYANNTGFGAVGDVVTCGQGNVCTSVSGVYQGYDAAAYACMPLALCQNILPDLKTGTQCTNLKGTNIQGCCCYDQDCRSLAPIPNLPTPEPFGKNNVTCYQGIHINGNNIYGGSFSQCQGECGSVRIRTVLNGTNVWGEVFVCDPVDVFNTLNLNNDCRTVDTTNLNGVPTGLLYGCACNTDKCIDPTVVPPVYPIKQLKCAVGFLSNNKWLGAEMACSGRCSRYKFVANGRDVAYYTCSPYDICAGFGLESTEGETYNPPQDEELEAYCCSAKDNCNADSPVIRGAINTTAISTAKYPVLCYGGIWVNGVPITNSAYGLCNGECASVNFMTMFAGETHNATIYTCDPVTMCESAGIANGCGPVMGVTACCCDNDLCLDPNRGAPQPNLRCYSGISIPQDGYNQGGDQICDGWCASLNSVINNKNATVYYCSPVGMCRYFGLGFGGSAGNCASIPGADPPVTGCCCSDSDNCLVPDNVNVTAIPARRDPKIVCYEGLHLNGENVTFPYYRICDGECASVMLTGTIGGSNHYAQLFTCDAASSCAAMGLRNNCSTIDNSLSACCCDSDECIDPTVNRYPGTPLKCYVGISTKFSNFTTGADVICDGYCASVAAVVGIDFVTAFHCAPKDLCRSLGLDNSNNTIYLDRYVNAMCCDSSDYCNLAGTNIDPTKIPVSPKEAPKACYSGVFVGTTQVSDGGWLACQGDCVSVSLNTTYNGAVSVASLYTCDPSTVCRNLKAMNRCHKIEDGFEACCCDSDACLDPTVNPPRKPFGDGNLCYVGAYSYDAAGNTILNVGGEEYCEGTCASVTSSLAGANFTAYACTPNYVCSYLGLYDDCQSVYADRTINACCCTSGPNCNLNQVVPQPPPLPQPRRQKREFPITCPAGVIINGNPVTPIEFQVCDGDCASVTINGTVGSAQHIATLYSCDPSTVCNQLSLYNDCATVEKGVTGCCCNTDACLDPLRGKTVPTPPLKCYVGFYSNKINTGAEILCDGKCASVNARLNDDNATLFACVPHKLCRSLELYDECRSMAPWYPEFKACCCDNLDNCNVKMSHLNGKINTTIPLSPLNDFPISCYSGLFINGSAYSDNGWQICDGDCVSVSFTSTFNGALGVASLYTCDPSRVCRNLGLKNNCSTLENGVSGCCCDSAGCIDPTKYPPKTPGNPLYCYAGIQSDYLVNGKPLSVGAEILCDGKCSSLSGIVNGNMVHSYHCVPSSVCRALELYDDCKRVHEDRQIDACCCDNVNNCNIANTTIVPPVPQKTVDFAIACYSGLYVDGIPATPLTLGSCEGQCASISINTTYNKNTKVATLYGCDPTSVCDTLGMKNSCASPEDGITGCCCNTDLCLDPPKNKTVPSGYRKCYNGIYFKGNATGAEMGCTGKCGSVSSTVNGDSVTIFSCVPTTFCRQLELYDECNTVKQDRDITGCCCDNYDNCNVDLAGLNGKIDTSGDIYNSRDYPIACYQGLFVGKQAIASAGWQACQGECASGSITTTINGHPTTATLYTCDAVSTCWQMGMSNNCTNLEQGLSACCCSTDACLDPTVYPPRTPTNPLKCYVGLQSTYQGGLSIGAETYCNGQCASITGIVGGENVTTYHCVADSVCKSLEIKDTCRVLWGDRSLTACCCNNADNCNLKDPNVKPGPPVLPDFPTACYSGLVVDKKPYSALSLGGCYGHCASISLATTYQGANHTATLYTCDPTQVCQQLNLTNSCQNVEPGVSACCCDTDGCINPYTNTFPGPLNCYVGLYTSDGKINTGGSVPCDGYCGSLETTVGTTLYKSYHCVPKSICTQFGLFNERRTISTDKDITGYCCTNGNNCNVLENAVNVTVAPAPTGNPIACRSSIYLNGAPATGDTFTACYGQCASVTYATALNGANNTLTLYTCDPTSVCDSLKLSDSCATLDGGVSGCCCNTDNCVGPNIQPTPPTGYATTTSFSILSFLAAVYIAINQF</sequence>
<keyword evidence="1" id="KW-0732">Signal</keyword>
<feature type="signal peptide" evidence="1">
    <location>
        <begin position="1"/>
        <end position="17"/>
    </location>
</feature>